<reference evidence="1" key="1">
    <citation type="submission" date="2018-11" db="EMBL/GenBank/DDBJ databases">
        <title>The sequence and de novo assembly of Larimichthys crocea genome using PacBio and Hi-C technologies.</title>
        <authorList>
            <person name="Xu P."/>
            <person name="Chen B."/>
            <person name="Zhou Z."/>
            <person name="Ke Q."/>
            <person name="Wu Y."/>
            <person name="Bai H."/>
            <person name="Pu F."/>
        </authorList>
    </citation>
    <scope>NUCLEOTIDE SEQUENCE</scope>
    <source>
        <tissue evidence="1">Muscle</tissue>
    </source>
</reference>
<dbReference type="Proteomes" id="UP000793456">
    <property type="component" value="Chromosome XIV"/>
</dbReference>
<dbReference type="EMBL" id="CM011687">
    <property type="protein sequence ID" value="TMS10402.1"/>
    <property type="molecule type" value="Genomic_DNA"/>
</dbReference>
<proteinExistence type="predicted"/>
<evidence type="ECO:0000313" key="1">
    <source>
        <dbReference type="EMBL" id="TMS10402.1"/>
    </source>
</evidence>
<keyword evidence="2" id="KW-1185">Reference proteome</keyword>
<evidence type="ECO:0000313" key="2">
    <source>
        <dbReference type="Proteomes" id="UP000793456"/>
    </source>
</evidence>
<sequence>MKLSIVFGGLSVAAMLLMIFQAVRQELNLRDLKTRMLENSAQVKIKEEGIAEMKIKIKEIKERLMIVNTEMDNLRKKKADSDKSAQELDKSLETCNTEKAEVVKKKTDREDSIAKLKADHEIAKKTTEGDIQSLKQQILDRDKAICAFADTTKEEARKLCGLPAVQK</sequence>
<organism evidence="1 2">
    <name type="scientific">Larimichthys crocea</name>
    <name type="common">Large yellow croaker</name>
    <name type="synonym">Pseudosciaena crocea</name>
    <dbReference type="NCBI Taxonomy" id="215358"/>
    <lineage>
        <taxon>Eukaryota</taxon>
        <taxon>Metazoa</taxon>
        <taxon>Chordata</taxon>
        <taxon>Craniata</taxon>
        <taxon>Vertebrata</taxon>
        <taxon>Euteleostomi</taxon>
        <taxon>Actinopterygii</taxon>
        <taxon>Neopterygii</taxon>
        <taxon>Teleostei</taxon>
        <taxon>Neoteleostei</taxon>
        <taxon>Acanthomorphata</taxon>
        <taxon>Eupercaria</taxon>
        <taxon>Sciaenidae</taxon>
        <taxon>Larimichthys</taxon>
    </lineage>
</organism>
<protein>
    <submittedName>
        <fullName evidence="1">Uncharacterized protein</fullName>
    </submittedName>
</protein>
<accession>A0ACD3QSW6</accession>
<comment type="caution">
    <text evidence="1">The sequence shown here is derived from an EMBL/GenBank/DDBJ whole genome shotgun (WGS) entry which is preliminary data.</text>
</comment>
<gene>
    <name evidence="1" type="ORF">E3U43_019395</name>
</gene>
<name>A0ACD3QSW6_LARCR</name>